<dbReference type="EMBL" id="MK595734">
    <property type="protein sequence ID" value="QHR93318.1"/>
    <property type="molecule type" value="Genomic_DNA"/>
</dbReference>
<feature type="transmembrane region" description="Helical" evidence="1">
    <location>
        <begin position="221"/>
        <end position="243"/>
    </location>
</feature>
<proteinExistence type="predicted"/>
<organism evidence="2">
    <name type="scientific">Enterobacter cloacae</name>
    <dbReference type="NCBI Taxonomy" id="550"/>
    <lineage>
        <taxon>Bacteria</taxon>
        <taxon>Pseudomonadati</taxon>
        <taxon>Pseudomonadota</taxon>
        <taxon>Gammaproteobacteria</taxon>
        <taxon>Enterobacterales</taxon>
        <taxon>Enterobacteriaceae</taxon>
        <taxon>Enterobacter</taxon>
        <taxon>Enterobacter cloacae complex</taxon>
    </lineage>
</organism>
<protein>
    <submittedName>
        <fullName evidence="2">O antigen polymerase</fullName>
    </submittedName>
</protein>
<feature type="transmembrane region" description="Helical" evidence="1">
    <location>
        <begin position="53"/>
        <end position="72"/>
    </location>
</feature>
<accession>A0A6B9XYW1</accession>
<gene>
    <name evidence="2" type="primary">wzy</name>
</gene>
<sequence>MNIHNENLNPDIIRKLVIFCLPLSIFALFCYPLMFLVVISLISPLLTGVTRRFYYFALMIFIVAFFASLKPFGDLAEYLNVYKDLNANMLEVFGYSRFGNGLEFMFLLFMKFIGSISNGNEQFFLVATYTLIIICLSNLIKDIDSRYQLLILGLFFFNLGFVEVSSYFLRQVLSILVFLNAINKSRFKKWLLFIIAVTFHVSAVINIVIYLLALLLKDKKISFVVILLAFSAAALIFFGLLYVTPLYDIVVTKFLSVSENDKFSTLPLNYIIMTLANIVIILVATRKGSVYTNFEKLLFFKECFLFLILLSLPALSNRLGMIIFGFYPYFLLANFKRRSINLNTREYIFFGAIFVINLLPFLYLMYNVSMGNNMFTFFEGKPLTANLYNIINYFAETFDKGVQYINEGN</sequence>
<feature type="transmembrane region" description="Helical" evidence="1">
    <location>
        <begin position="190"/>
        <end position="215"/>
    </location>
</feature>
<keyword evidence="1" id="KW-0472">Membrane</keyword>
<dbReference type="AlphaFoldDB" id="A0A6B9XYW1"/>
<feature type="transmembrane region" description="Helical" evidence="1">
    <location>
        <begin position="347"/>
        <end position="366"/>
    </location>
</feature>
<dbReference type="InterPro" id="IPR049458">
    <property type="entry name" value="EpsG-like"/>
</dbReference>
<feature type="transmembrane region" description="Helical" evidence="1">
    <location>
        <begin position="92"/>
        <end position="110"/>
    </location>
</feature>
<dbReference type="Pfam" id="PF14897">
    <property type="entry name" value="EpsG"/>
    <property type="match status" value="1"/>
</dbReference>
<name>A0A6B9XYW1_ENTCL</name>
<feature type="transmembrane region" description="Helical" evidence="1">
    <location>
        <begin position="146"/>
        <end position="169"/>
    </location>
</feature>
<reference evidence="2" key="1">
    <citation type="submission" date="2019-03" db="EMBL/GenBank/DDBJ databases">
        <title>Genetic characterization of the O-antigen and development of a molecular serotyping scheme for Enterobacter cloacae.</title>
        <authorList>
            <person name="Li Y."/>
            <person name="Huang J."/>
            <person name="Wang X."/>
            <person name="Xu C."/>
            <person name="Han T."/>
            <person name="Guo X."/>
        </authorList>
    </citation>
    <scope>NUCLEOTIDE SEQUENCE</scope>
    <source>
        <strain evidence="2">NCTC 11591</strain>
    </source>
</reference>
<feature type="transmembrane region" description="Helical" evidence="1">
    <location>
        <begin position="304"/>
        <end position="327"/>
    </location>
</feature>
<keyword evidence="1" id="KW-0812">Transmembrane</keyword>
<evidence type="ECO:0000256" key="1">
    <source>
        <dbReference type="SAM" id="Phobius"/>
    </source>
</evidence>
<keyword evidence="1" id="KW-1133">Transmembrane helix</keyword>
<feature type="transmembrane region" description="Helical" evidence="1">
    <location>
        <begin position="16"/>
        <end position="41"/>
    </location>
</feature>
<feature type="transmembrane region" description="Helical" evidence="1">
    <location>
        <begin position="122"/>
        <end position="140"/>
    </location>
</feature>
<feature type="transmembrane region" description="Helical" evidence="1">
    <location>
        <begin position="263"/>
        <end position="284"/>
    </location>
</feature>
<evidence type="ECO:0000313" key="2">
    <source>
        <dbReference type="EMBL" id="QHR93318.1"/>
    </source>
</evidence>